<keyword evidence="7" id="KW-0675">Receptor</keyword>
<evidence type="ECO:0000256" key="4">
    <source>
        <dbReference type="ARBA" id="ARBA00022725"/>
    </source>
</evidence>
<feature type="region of interest" description="Disordered" evidence="9">
    <location>
        <begin position="78"/>
        <end position="119"/>
    </location>
</feature>
<evidence type="ECO:0000256" key="3">
    <source>
        <dbReference type="ARBA" id="ARBA00022692"/>
    </source>
</evidence>
<name>A0A9C6X6I3_FRAOC</name>
<keyword evidence="5 10" id="KW-1133">Transmembrane helix</keyword>
<protein>
    <submittedName>
        <fullName evidence="12">Uncharacterized protein LOC113213466 isoform X1</fullName>
    </submittedName>
</protein>
<dbReference type="OrthoDB" id="7540137at2759"/>
<proteinExistence type="predicted"/>
<dbReference type="GO" id="GO:0016020">
    <property type="term" value="C:membrane"/>
    <property type="evidence" value="ECO:0007669"/>
    <property type="project" value="UniProtKB-SubCell"/>
</dbReference>
<keyword evidence="2" id="KW-0716">Sensory transduction</keyword>
<dbReference type="AlphaFoldDB" id="A0A9C6X6I3"/>
<comment type="subcellular location">
    <subcellularLocation>
        <location evidence="1">Membrane</location>
        <topology evidence="1">Multi-pass membrane protein</topology>
    </subcellularLocation>
</comment>
<evidence type="ECO:0000256" key="7">
    <source>
        <dbReference type="ARBA" id="ARBA00023170"/>
    </source>
</evidence>
<keyword evidence="4" id="KW-0552">Olfaction</keyword>
<evidence type="ECO:0000256" key="9">
    <source>
        <dbReference type="SAM" id="MobiDB-lite"/>
    </source>
</evidence>
<dbReference type="GO" id="GO:0005549">
    <property type="term" value="F:odorant binding"/>
    <property type="evidence" value="ECO:0007669"/>
    <property type="project" value="InterPro"/>
</dbReference>
<feature type="transmembrane region" description="Helical" evidence="10">
    <location>
        <begin position="183"/>
        <end position="205"/>
    </location>
</feature>
<gene>
    <name evidence="12" type="primary">LOC113213466</name>
</gene>
<evidence type="ECO:0000256" key="6">
    <source>
        <dbReference type="ARBA" id="ARBA00023136"/>
    </source>
</evidence>
<feature type="transmembrane region" description="Helical" evidence="10">
    <location>
        <begin position="391"/>
        <end position="409"/>
    </location>
</feature>
<dbReference type="GO" id="GO:0004984">
    <property type="term" value="F:olfactory receptor activity"/>
    <property type="evidence" value="ECO:0007669"/>
    <property type="project" value="InterPro"/>
</dbReference>
<evidence type="ECO:0000313" key="12">
    <source>
        <dbReference type="RefSeq" id="XP_052130043.1"/>
    </source>
</evidence>
<reference evidence="12" key="1">
    <citation type="submission" date="2025-08" db="UniProtKB">
        <authorList>
            <consortium name="RefSeq"/>
        </authorList>
    </citation>
    <scope>IDENTIFICATION</scope>
    <source>
        <tissue evidence="12">Whole organism</tissue>
    </source>
</reference>
<sequence>MRDERPDRPHAMKLAHGGVACASDDRACARARVCAYVCARARGRWAPRTRPCTLPECAVQRGSLARATLLGVTPTEVSPAAPRYTHTPYVPHALKGRGPLRPPRCPGEDDDDDDHHQGPRRAAMKLSGYLERRLEEVCPPKGARLSRRAFNVLQGTRVSVVVSGAVALLAIVDCFTKESYLAASLGIRFLTGILSCIVAQGVYVYRREGMRRVLGDMAAVAQRLEANADDDAQASMARAARRCARLQRLYGAYSVMVVASVLFPTLSSGSLSMPVWPRPEHTPEPRVAAAAALASQVITGTCCPIAFYTLVGLMVVTQQACGALYRAAGAEVQAVRAPEALLDCARLHGRLSAAAALLDRLTSDVMVLLLSAVLLLPIQGMYDIVQGHIDAYLLSSFPIILVVFVPICISGQGLSDASELVGLRAYQGRWPAEAPEHRRVRAFVMLRASRPACITCRGLGALGLPVCESVLKSWFSYLQMLLNLSNKTAHATD</sequence>
<evidence type="ECO:0000256" key="8">
    <source>
        <dbReference type="ARBA" id="ARBA00023224"/>
    </source>
</evidence>
<feature type="transmembrane region" description="Helical" evidence="10">
    <location>
        <begin position="365"/>
        <end position="385"/>
    </location>
</feature>
<keyword evidence="3 10" id="KW-0812">Transmembrane</keyword>
<evidence type="ECO:0000256" key="1">
    <source>
        <dbReference type="ARBA" id="ARBA00004141"/>
    </source>
</evidence>
<feature type="transmembrane region" description="Helical" evidence="10">
    <location>
        <begin position="149"/>
        <end position="171"/>
    </location>
</feature>
<keyword evidence="11" id="KW-1185">Reference proteome</keyword>
<dbReference type="GO" id="GO:0007165">
    <property type="term" value="P:signal transduction"/>
    <property type="evidence" value="ECO:0007669"/>
    <property type="project" value="UniProtKB-KW"/>
</dbReference>
<dbReference type="InterPro" id="IPR004117">
    <property type="entry name" value="7tm6_olfct_rcpt"/>
</dbReference>
<accession>A0A9C6X6I3</accession>
<dbReference type="GeneID" id="113213466"/>
<keyword evidence="6 10" id="KW-0472">Membrane</keyword>
<organism evidence="11 12">
    <name type="scientific">Frankliniella occidentalis</name>
    <name type="common">Western flower thrips</name>
    <name type="synonym">Euthrips occidentalis</name>
    <dbReference type="NCBI Taxonomy" id="133901"/>
    <lineage>
        <taxon>Eukaryota</taxon>
        <taxon>Metazoa</taxon>
        <taxon>Ecdysozoa</taxon>
        <taxon>Arthropoda</taxon>
        <taxon>Hexapoda</taxon>
        <taxon>Insecta</taxon>
        <taxon>Pterygota</taxon>
        <taxon>Neoptera</taxon>
        <taxon>Paraneoptera</taxon>
        <taxon>Thysanoptera</taxon>
        <taxon>Terebrantia</taxon>
        <taxon>Thripoidea</taxon>
        <taxon>Thripidae</taxon>
        <taxon>Frankliniella</taxon>
    </lineage>
</organism>
<dbReference type="Pfam" id="PF02949">
    <property type="entry name" value="7tm_6"/>
    <property type="match status" value="1"/>
</dbReference>
<evidence type="ECO:0000256" key="2">
    <source>
        <dbReference type="ARBA" id="ARBA00022606"/>
    </source>
</evidence>
<evidence type="ECO:0000256" key="5">
    <source>
        <dbReference type="ARBA" id="ARBA00022989"/>
    </source>
</evidence>
<evidence type="ECO:0000313" key="11">
    <source>
        <dbReference type="Proteomes" id="UP000504606"/>
    </source>
</evidence>
<dbReference type="RefSeq" id="XP_052130043.1">
    <property type="nucleotide sequence ID" value="XM_052274083.1"/>
</dbReference>
<keyword evidence="8" id="KW-0807">Transducer</keyword>
<feature type="transmembrane region" description="Helical" evidence="10">
    <location>
        <begin position="249"/>
        <end position="267"/>
    </location>
</feature>
<evidence type="ECO:0000256" key="10">
    <source>
        <dbReference type="SAM" id="Phobius"/>
    </source>
</evidence>
<dbReference type="Proteomes" id="UP000504606">
    <property type="component" value="Unplaced"/>
</dbReference>
<feature type="transmembrane region" description="Helical" evidence="10">
    <location>
        <begin position="287"/>
        <end position="316"/>
    </location>
</feature>